<dbReference type="EMBL" id="JAIQCV010000012">
    <property type="protein sequence ID" value="KAH1039559.1"/>
    <property type="molecule type" value="Genomic_DNA"/>
</dbReference>
<evidence type="ECO:0000313" key="1">
    <source>
        <dbReference type="EMBL" id="KAH1039559.1"/>
    </source>
</evidence>
<dbReference type="PANTHER" id="PTHR46033:SF8">
    <property type="entry name" value="PROTEIN MAINTENANCE OF MERISTEMS-LIKE"/>
    <property type="match status" value="1"/>
</dbReference>
<organism evidence="1 2">
    <name type="scientific">Gossypium stocksii</name>
    <dbReference type="NCBI Taxonomy" id="47602"/>
    <lineage>
        <taxon>Eukaryota</taxon>
        <taxon>Viridiplantae</taxon>
        <taxon>Streptophyta</taxon>
        <taxon>Embryophyta</taxon>
        <taxon>Tracheophyta</taxon>
        <taxon>Spermatophyta</taxon>
        <taxon>Magnoliopsida</taxon>
        <taxon>eudicotyledons</taxon>
        <taxon>Gunneridae</taxon>
        <taxon>Pentapetalae</taxon>
        <taxon>rosids</taxon>
        <taxon>malvids</taxon>
        <taxon>Malvales</taxon>
        <taxon>Malvaceae</taxon>
        <taxon>Malvoideae</taxon>
        <taxon>Gossypium</taxon>
    </lineage>
</organism>
<keyword evidence="2" id="KW-1185">Reference proteome</keyword>
<dbReference type="OrthoDB" id="1937804at2759"/>
<accession>A0A9D3UF79</accession>
<name>A0A9D3UF79_9ROSI</name>
<dbReference type="Proteomes" id="UP000828251">
    <property type="component" value="Unassembled WGS sequence"/>
</dbReference>
<dbReference type="AlphaFoldDB" id="A0A9D3UF79"/>
<protein>
    <recommendedName>
        <fullName evidence="3">Aminotransferase-like plant mobile domain-containing protein</fullName>
    </recommendedName>
</protein>
<dbReference type="GO" id="GO:0010073">
    <property type="term" value="P:meristem maintenance"/>
    <property type="evidence" value="ECO:0007669"/>
    <property type="project" value="InterPro"/>
</dbReference>
<dbReference type="InterPro" id="IPR044824">
    <property type="entry name" value="MAIN-like"/>
</dbReference>
<comment type="caution">
    <text evidence="1">The sequence shown here is derived from an EMBL/GenBank/DDBJ whole genome shotgun (WGS) entry which is preliminary data.</text>
</comment>
<evidence type="ECO:0008006" key="3">
    <source>
        <dbReference type="Google" id="ProtNLM"/>
    </source>
</evidence>
<feature type="non-terminal residue" evidence="1">
    <location>
        <position position="112"/>
    </location>
</feature>
<dbReference type="PANTHER" id="PTHR46033">
    <property type="entry name" value="PROTEIN MAIN-LIKE 2"/>
    <property type="match status" value="1"/>
</dbReference>
<evidence type="ECO:0000313" key="2">
    <source>
        <dbReference type="Proteomes" id="UP000828251"/>
    </source>
</evidence>
<gene>
    <name evidence="1" type="ORF">J1N35_041302</name>
</gene>
<sequence>MVLKLQRDLDITFDLFDGYRVLRSQFYFPKYDPDERIMPYLQLAGFRDVVLIRRFDRRENLIFVLVERWCTETHTFIMPCGGVHYHIGRCRYATWVTSWRCCGHGSKQSVGT</sequence>
<reference evidence="1 2" key="1">
    <citation type="journal article" date="2021" name="Plant Biotechnol. J.">
        <title>Multi-omics assisted identification of the key and species-specific regulatory components of drought-tolerant mechanisms in Gossypium stocksii.</title>
        <authorList>
            <person name="Yu D."/>
            <person name="Ke L."/>
            <person name="Zhang D."/>
            <person name="Wu Y."/>
            <person name="Sun Y."/>
            <person name="Mei J."/>
            <person name="Sun J."/>
            <person name="Sun Y."/>
        </authorList>
    </citation>
    <scope>NUCLEOTIDE SEQUENCE [LARGE SCALE GENOMIC DNA]</scope>
    <source>
        <strain evidence="2">cv. E1</strain>
        <tissue evidence="1">Leaf</tissue>
    </source>
</reference>
<proteinExistence type="predicted"/>